<dbReference type="PANTHER" id="PTHR46082">
    <property type="entry name" value="ATP/GTP-BINDING PROTEIN-RELATED"/>
    <property type="match status" value="1"/>
</dbReference>
<evidence type="ECO:0000259" key="2">
    <source>
        <dbReference type="Pfam" id="PF25000"/>
    </source>
</evidence>
<reference evidence="3" key="1">
    <citation type="submission" date="2020-11" db="EMBL/GenBank/DDBJ databases">
        <authorList>
            <consortium name="DOE Joint Genome Institute"/>
            <person name="Ahrendt S."/>
            <person name="Riley R."/>
            <person name="Andreopoulos W."/>
            <person name="Labutti K."/>
            <person name="Pangilinan J."/>
            <person name="Ruiz-Duenas F.J."/>
            <person name="Barrasa J.M."/>
            <person name="Sanchez-Garcia M."/>
            <person name="Camarero S."/>
            <person name="Miyauchi S."/>
            <person name="Serrano A."/>
            <person name="Linde D."/>
            <person name="Babiker R."/>
            <person name="Drula E."/>
            <person name="Ayuso-Fernandez I."/>
            <person name="Pacheco R."/>
            <person name="Padilla G."/>
            <person name="Ferreira P."/>
            <person name="Barriuso J."/>
            <person name="Kellner H."/>
            <person name="Castanera R."/>
            <person name="Alfaro M."/>
            <person name="Ramirez L."/>
            <person name="Pisabarro A.G."/>
            <person name="Kuo A."/>
            <person name="Tritt A."/>
            <person name="Lipzen A."/>
            <person name="He G."/>
            <person name="Yan M."/>
            <person name="Ng V."/>
            <person name="Cullen D."/>
            <person name="Martin F."/>
            <person name="Rosso M.-N."/>
            <person name="Henrissat B."/>
            <person name="Hibbett D."/>
            <person name="Martinez A.T."/>
            <person name="Grigoriev I.V."/>
        </authorList>
    </citation>
    <scope>NUCLEOTIDE SEQUENCE</scope>
    <source>
        <strain evidence="3">CIRM-BRFM 674</strain>
    </source>
</reference>
<dbReference type="AlphaFoldDB" id="A0A9P6CQP4"/>
<dbReference type="InterPro" id="IPR027417">
    <property type="entry name" value="P-loop_NTPase"/>
</dbReference>
<organism evidence="3 4">
    <name type="scientific">Pholiota conissans</name>
    <dbReference type="NCBI Taxonomy" id="109636"/>
    <lineage>
        <taxon>Eukaryota</taxon>
        <taxon>Fungi</taxon>
        <taxon>Dikarya</taxon>
        <taxon>Basidiomycota</taxon>
        <taxon>Agaricomycotina</taxon>
        <taxon>Agaricomycetes</taxon>
        <taxon>Agaricomycetidae</taxon>
        <taxon>Agaricales</taxon>
        <taxon>Agaricineae</taxon>
        <taxon>Strophariaceae</taxon>
        <taxon>Pholiota</taxon>
    </lineage>
</organism>
<dbReference type="EMBL" id="MU155308">
    <property type="protein sequence ID" value="KAF9476076.1"/>
    <property type="molecule type" value="Genomic_DNA"/>
</dbReference>
<dbReference type="Pfam" id="PF25000">
    <property type="entry name" value="DUF7779"/>
    <property type="match status" value="1"/>
</dbReference>
<dbReference type="OrthoDB" id="3259098at2759"/>
<dbReference type="InterPro" id="IPR056681">
    <property type="entry name" value="DUF7779"/>
</dbReference>
<proteinExistence type="predicted"/>
<dbReference type="InterPro" id="IPR011990">
    <property type="entry name" value="TPR-like_helical_dom_sf"/>
</dbReference>
<gene>
    <name evidence="3" type="ORF">BDN70DRAFT_812909</name>
</gene>
<feature type="region of interest" description="Disordered" evidence="1">
    <location>
        <begin position="525"/>
        <end position="549"/>
    </location>
</feature>
<evidence type="ECO:0000313" key="3">
    <source>
        <dbReference type="EMBL" id="KAF9476076.1"/>
    </source>
</evidence>
<evidence type="ECO:0000313" key="4">
    <source>
        <dbReference type="Proteomes" id="UP000807469"/>
    </source>
</evidence>
<name>A0A9P6CQP4_9AGAR</name>
<dbReference type="SUPFAM" id="SSF52540">
    <property type="entry name" value="P-loop containing nucleoside triphosphate hydrolases"/>
    <property type="match status" value="1"/>
</dbReference>
<protein>
    <recommendedName>
        <fullName evidence="2">DUF7779 domain-containing protein</fullName>
    </recommendedName>
</protein>
<feature type="non-terminal residue" evidence="3">
    <location>
        <position position="1"/>
    </location>
</feature>
<dbReference type="SUPFAM" id="SSF48452">
    <property type="entry name" value="TPR-like"/>
    <property type="match status" value="1"/>
</dbReference>
<keyword evidence="4" id="KW-1185">Reference proteome</keyword>
<accession>A0A9P6CQP4</accession>
<feature type="compositionally biased region" description="Polar residues" evidence="1">
    <location>
        <begin position="530"/>
        <end position="549"/>
    </location>
</feature>
<comment type="caution">
    <text evidence="3">The sequence shown here is derived from an EMBL/GenBank/DDBJ whole genome shotgun (WGS) entry which is preliminary data.</text>
</comment>
<dbReference type="Gene3D" id="3.40.50.300">
    <property type="entry name" value="P-loop containing nucleotide triphosphate hydrolases"/>
    <property type="match status" value="1"/>
</dbReference>
<dbReference type="Pfam" id="PF13374">
    <property type="entry name" value="TPR_10"/>
    <property type="match status" value="3"/>
</dbReference>
<dbReference type="Proteomes" id="UP000807469">
    <property type="component" value="Unassembled WGS sequence"/>
</dbReference>
<dbReference type="InterPro" id="IPR053137">
    <property type="entry name" value="NLR-like"/>
</dbReference>
<dbReference type="Gene3D" id="1.25.40.10">
    <property type="entry name" value="Tetratricopeptide repeat domain"/>
    <property type="match status" value="1"/>
</dbReference>
<dbReference type="PANTHER" id="PTHR46082:SF6">
    <property type="entry name" value="AAA+ ATPASE DOMAIN-CONTAINING PROTEIN-RELATED"/>
    <property type="match status" value="1"/>
</dbReference>
<evidence type="ECO:0000256" key="1">
    <source>
        <dbReference type="SAM" id="MobiDB-lite"/>
    </source>
</evidence>
<sequence length="549" mass="63349">CPPPVESFIGRRDILNQMHLYFRSNNNCQPTFVLHGLGGSGKSQLALKFVEESTQYVLIVYSKYLFSNVFYVDATNEQTLQTDLESIAPENVGQSVDESLCWLASQAKNSQWLLLFDNADDVDLKLNKFFPSQCGNILITTRNNELRTYAGKDGDAKVADMDHEDAINLLLYQAQEEQNAENKVMIQELHYFALAISQAGAYIHCHFSLKEYLAFYLRERNHLLDEVQFQNQDPYERAVYATWKLSYSRLDTSAKSFLQICSMLHHEGISEKIFEKASLANVKLGDSQLENTVNELLSHLGKQKTDSGSDKWDTWKFQKIIRHLRSYSLIEYDNQNHTYSIHPLVQHWNDTIQEKDRYLMHKCVLGIIALSITLEVGNTENYKYLHTLPPHILKARELLNIGEITPLVLQWIGYVYYNQGHWKEAEKLWVEVMEKRKQVLGHNHPDTLSSMANLASTYQNQGHWKEAEKLQAEVMEKRKQLLGDNHPHTLLSMANLASTYRNQGHWKEAEKLEVEVMEKSKQLLGDNHPHTLSSMANLASTYRNQGHID</sequence>
<feature type="domain" description="DUF7779" evidence="2">
    <location>
        <begin position="247"/>
        <end position="347"/>
    </location>
</feature>